<dbReference type="PANTHER" id="PTHR24185">
    <property type="entry name" value="CALCIUM-INDEPENDENT PHOSPHOLIPASE A2-GAMMA"/>
    <property type="match status" value="1"/>
</dbReference>
<dbReference type="GO" id="GO:0047499">
    <property type="term" value="F:calcium-independent phospholipase A2 activity"/>
    <property type="evidence" value="ECO:0007669"/>
    <property type="project" value="TreeGrafter"/>
</dbReference>
<dbReference type="Gene3D" id="3.40.1090.10">
    <property type="entry name" value="Cytosolic phospholipase A2 catalytic domain"/>
    <property type="match status" value="1"/>
</dbReference>
<evidence type="ECO:0000256" key="2">
    <source>
        <dbReference type="PROSITE-ProRule" id="PRU01161"/>
    </source>
</evidence>
<evidence type="ECO:0000256" key="3">
    <source>
        <dbReference type="SAM" id="MobiDB-lite"/>
    </source>
</evidence>
<dbReference type="GO" id="GO:0016020">
    <property type="term" value="C:membrane"/>
    <property type="evidence" value="ECO:0007669"/>
    <property type="project" value="TreeGrafter"/>
</dbReference>
<dbReference type="PANTHER" id="PTHR24185:SF4">
    <property type="entry name" value="SERINE HYDROLASE, PUTATIVE (AFU_ORTHOLOGUE AFUA_2G07870)-RELATED"/>
    <property type="match status" value="1"/>
</dbReference>
<dbReference type="PROSITE" id="PS51635">
    <property type="entry name" value="PNPLA"/>
    <property type="match status" value="1"/>
</dbReference>
<dbReference type="SUPFAM" id="SSF52151">
    <property type="entry name" value="FabD/lysophospholipase-like"/>
    <property type="match status" value="1"/>
</dbReference>
<protein>
    <submittedName>
        <fullName evidence="5">FabD/lysophospholipase-like protein</fullName>
    </submittedName>
</protein>
<name>A0A2T2P0H6_CORCC</name>
<feature type="domain" description="PNPLA" evidence="4">
    <location>
        <begin position="224"/>
        <end position="434"/>
    </location>
</feature>
<dbReference type="OrthoDB" id="1658288at2759"/>
<dbReference type="Proteomes" id="UP000240883">
    <property type="component" value="Unassembled WGS sequence"/>
</dbReference>
<evidence type="ECO:0000256" key="1">
    <source>
        <dbReference type="ARBA" id="ARBA00023098"/>
    </source>
</evidence>
<dbReference type="InterPro" id="IPR002641">
    <property type="entry name" value="PNPLA_dom"/>
</dbReference>
<dbReference type="GO" id="GO:0016042">
    <property type="term" value="P:lipid catabolic process"/>
    <property type="evidence" value="ECO:0007669"/>
    <property type="project" value="UniProtKB-UniRule"/>
</dbReference>
<evidence type="ECO:0000259" key="4">
    <source>
        <dbReference type="PROSITE" id="PS51635"/>
    </source>
</evidence>
<feature type="active site" description="Proton acceptor" evidence="2">
    <location>
        <position position="421"/>
    </location>
</feature>
<feature type="active site" description="Nucleophile" evidence="2">
    <location>
        <position position="268"/>
    </location>
</feature>
<feature type="short sequence motif" description="GXGXXG" evidence="2">
    <location>
        <begin position="228"/>
        <end position="233"/>
    </location>
</feature>
<dbReference type="Pfam" id="PF01734">
    <property type="entry name" value="Patatin"/>
    <property type="match status" value="1"/>
</dbReference>
<keyword evidence="6" id="KW-1185">Reference proteome</keyword>
<comment type="caution">
    <text evidence="2">Lacks conserved residue(s) required for the propagation of feature annotation.</text>
</comment>
<proteinExistence type="predicted"/>
<reference evidence="5 6" key="1">
    <citation type="journal article" date="2018" name="Front. Microbiol.">
        <title>Genome-Wide Analysis of Corynespora cassiicola Leaf Fall Disease Putative Effectors.</title>
        <authorList>
            <person name="Lopez D."/>
            <person name="Ribeiro S."/>
            <person name="Label P."/>
            <person name="Fumanal B."/>
            <person name="Venisse J.S."/>
            <person name="Kohler A."/>
            <person name="de Oliveira R.R."/>
            <person name="Labutti K."/>
            <person name="Lipzen A."/>
            <person name="Lail K."/>
            <person name="Bauer D."/>
            <person name="Ohm R.A."/>
            <person name="Barry K.W."/>
            <person name="Spatafora J."/>
            <person name="Grigoriev I.V."/>
            <person name="Martin F.M."/>
            <person name="Pujade-Renaud V."/>
        </authorList>
    </citation>
    <scope>NUCLEOTIDE SEQUENCE [LARGE SCALE GENOMIC DNA]</scope>
    <source>
        <strain evidence="5 6">Philippines</strain>
    </source>
</reference>
<feature type="compositionally biased region" description="Polar residues" evidence="3">
    <location>
        <begin position="180"/>
        <end position="195"/>
    </location>
</feature>
<evidence type="ECO:0000313" key="6">
    <source>
        <dbReference type="Proteomes" id="UP000240883"/>
    </source>
</evidence>
<feature type="compositionally biased region" description="Pro residues" evidence="3">
    <location>
        <begin position="120"/>
        <end position="136"/>
    </location>
</feature>
<keyword evidence="2" id="KW-0442">Lipid degradation</keyword>
<dbReference type="GO" id="GO:0019369">
    <property type="term" value="P:arachidonate metabolic process"/>
    <property type="evidence" value="ECO:0007669"/>
    <property type="project" value="TreeGrafter"/>
</dbReference>
<dbReference type="GO" id="GO:0046486">
    <property type="term" value="P:glycerolipid metabolic process"/>
    <property type="evidence" value="ECO:0007669"/>
    <property type="project" value="UniProtKB-ARBA"/>
</dbReference>
<feature type="short sequence motif" description="GXSXG" evidence="2">
    <location>
        <begin position="266"/>
        <end position="270"/>
    </location>
</feature>
<keyword evidence="2" id="KW-0378">Hydrolase</keyword>
<dbReference type="AlphaFoldDB" id="A0A2T2P0H6"/>
<evidence type="ECO:0000313" key="5">
    <source>
        <dbReference type="EMBL" id="PSN71162.1"/>
    </source>
</evidence>
<dbReference type="STRING" id="1448308.A0A2T2P0H6"/>
<feature type="region of interest" description="Disordered" evidence="3">
    <location>
        <begin position="67"/>
        <end position="214"/>
    </location>
</feature>
<accession>A0A2T2P0H6</accession>
<dbReference type="EMBL" id="KZ678131">
    <property type="protein sequence ID" value="PSN71162.1"/>
    <property type="molecule type" value="Genomic_DNA"/>
</dbReference>
<keyword evidence="1 2" id="KW-0443">Lipid metabolism</keyword>
<sequence>MSWCPVDFSLVRYSPVEGTHYFYDPAYPAAIQFLLDGKWESWDVGWVRYKAQDPDLRRVAEDAEQRLVRDRSSGYRQWPSPPPSGQSPSINGHSHSGGASPLPSPRHSDLPPSALHHQPPQGPLPISPQSHGPPTPSTHSASYFSPYLNRPGPGPPTSNPVQTPHASSAASPPLPAPSPQDNFSPTSANFPQQHALSPIDRSSKEATSSASPVVPANRETKVLLSLDGDGVRGLSSMLLVESLVNAVCVKIGRQLSPYQIFDLMAGTSTGGVLAILLGRLRMQAHSARESYKQLLKQTFLNKKAFFVSLDPHIPTPSEVDGRALENEIKAVVKREVGNEDEVFLDARKDSADVFVVSTHIDIGTNRPAVIRTYQTRRITGPDIDKNMSIWQAMQATITAPRWMQPRDGFNRRPVIEPGLVDHGFTKNNPVRDILFECRKLYRYANDMMVVVSIGTGVGVDRMNEVHEMANSVEDRMGEAQSWGGKFVLDNQALIERGWMKYFRFSVPDLDNVPLEEWCQEDLIKEKTSAYLGRPEVGQAFYACVDAITAIIMGHIDEEDKGTYHSSGLPAGSGHVNW</sequence>
<organism evidence="5 6">
    <name type="scientific">Corynespora cassiicola Philippines</name>
    <dbReference type="NCBI Taxonomy" id="1448308"/>
    <lineage>
        <taxon>Eukaryota</taxon>
        <taxon>Fungi</taxon>
        <taxon>Dikarya</taxon>
        <taxon>Ascomycota</taxon>
        <taxon>Pezizomycotina</taxon>
        <taxon>Dothideomycetes</taxon>
        <taxon>Pleosporomycetidae</taxon>
        <taxon>Pleosporales</taxon>
        <taxon>Corynesporascaceae</taxon>
        <taxon>Corynespora</taxon>
    </lineage>
</organism>
<dbReference type="InterPro" id="IPR016035">
    <property type="entry name" value="Acyl_Trfase/lysoPLipase"/>
</dbReference>
<gene>
    <name evidence="5" type="ORF">BS50DRAFT_570566</name>
</gene>